<comment type="caution">
    <text evidence="1">The sequence shown here is derived from an EMBL/GenBank/DDBJ whole genome shotgun (WGS) entry which is preliminary data.</text>
</comment>
<evidence type="ECO:0000313" key="1">
    <source>
        <dbReference type="EMBL" id="MEV0366402.1"/>
    </source>
</evidence>
<dbReference type="InterPro" id="IPR051209">
    <property type="entry name" value="FAD-bind_Monooxygenase_sf"/>
</dbReference>
<dbReference type="EMBL" id="JBFAIH010000019">
    <property type="protein sequence ID" value="MEV0366402.1"/>
    <property type="molecule type" value="Genomic_DNA"/>
</dbReference>
<dbReference type="Pfam" id="PF13450">
    <property type="entry name" value="NAD_binding_8"/>
    <property type="match status" value="1"/>
</dbReference>
<gene>
    <name evidence="1" type="ORF">AB0H72_27260</name>
</gene>
<dbReference type="SUPFAM" id="SSF51905">
    <property type="entry name" value="FAD/NAD(P)-binding domain"/>
    <property type="match status" value="2"/>
</dbReference>
<sequence>MSGPASGLSRTEEQALLSADPVILSVALAHTTNDASWLAYGRDTREVGPDLLARAVRVLETVWRNALAEPCQPSDSLLRELYAAVVGQDADGGQLARLRSDLGIDREPDPVLGPGHHRRPTVTVIGAGLSGLCTASKLTRAGFDVAVLERSGGLGGVWFDNSYPGCGVDTHPFEYELAAHRTGQWSNASPSRDEILRYVESIADQEGLRDLVHLHTRVTGAEWDAGAAQWVLEIAAPDGGRRQIRTDVLISAVGSLNQPKPAGIAELDQFEGAVFHTSAWEHDVPLAGRRIGLIGNGSSGIQVARHLADLGHLTVFQRSAAWIAPRRTGRANGEIDEVGRWLWRNVPHYEEWLRVKLSWELGDKNYGRLVVDPSWRGPHGINESNERLRSELVDYIRSEIGARTDLLDRVVPDYPPYVKRMVVDNAYYRTLARPGVRLVTEPIQRATATGLMTLDGGHHDLDVLVLANGFRGTQFLWPLELRGRSGRTPAEIAGRDDEARAYLGIAMPEFPNFFSLHGPNSGAGHGGSASFVADCQSHYILRCLLAMVEAGARTVECTVEAFDEYNTRLDEGLRRMVWSHEGVESRFRSRSGRVVVNHPWTWHDYWTMTRAPAPGALRLDGH</sequence>
<dbReference type="InterPro" id="IPR036188">
    <property type="entry name" value="FAD/NAD-bd_sf"/>
</dbReference>
<organism evidence="1 2">
    <name type="scientific">Nocardia fusca</name>
    <dbReference type="NCBI Taxonomy" id="941183"/>
    <lineage>
        <taxon>Bacteria</taxon>
        <taxon>Bacillati</taxon>
        <taxon>Actinomycetota</taxon>
        <taxon>Actinomycetes</taxon>
        <taxon>Mycobacteriales</taxon>
        <taxon>Nocardiaceae</taxon>
        <taxon>Nocardia</taxon>
    </lineage>
</organism>
<protein>
    <submittedName>
        <fullName evidence="1">NAD(P)-binding protein</fullName>
    </submittedName>
</protein>
<proteinExistence type="predicted"/>
<dbReference type="Gene3D" id="3.50.50.60">
    <property type="entry name" value="FAD/NAD(P)-binding domain"/>
    <property type="match status" value="2"/>
</dbReference>
<reference evidence="1 2" key="1">
    <citation type="submission" date="2024-06" db="EMBL/GenBank/DDBJ databases">
        <title>The Natural Products Discovery Center: Release of the First 8490 Sequenced Strains for Exploring Actinobacteria Biosynthetic Diversity.</title>
        <authorList>
            <person name="Kalkreuter E."/>
            <person name="Kautsar S.A."/>
            <person name="Yang D."/>
            <person name="Bader C.D."/>
            <person name="Teijaro C.N."/>
            <person name="Fluegel L."/>
            <person name="Davis C.M."/>
            <person name="Simpson J.R."/>
            <person name="Lauterbach L."/>
            <person name="Steele A.D."/>
            <person name="Gui C."/>
            <person name="Meng S."/>
            <person name="Li G."/>
            <person name="Viehrig K."/>
            <person name="Ye F."/>
            <person name="Su P."/>
            <person name="Kiefer A.F."/>
            <person name="Nichols A."/>
            <person name="Cepeda A.J."/>
            <person name="Yan W."/>
            <person name="Fan B."/>
            <person name="Jiang Y."/>
            <person name="Adhikari A."/>
            <person name="Zheng C.-J."/>
            <person name="Schuster L."/>
            <person name="Cowan T.M."/>
            <person name="Smanski M.J."/>
            <person name="Chevrette M.G."/>
            <person name="De Carvalho L.P.S."/>
            <person name="Shen B."/>
        </authorList>
    </citation>
    <scope>NUCLEOTIDE SEQUENCE [LARGE SCALE GENOMIC DNA]</scope>
    <source>
        <strain evidence="1 2">NPDC050671</strain>
    </source>
</reference>
<accession>A0ABV3FFA5</accession>
<dbReference type="Proteomes" id="UP001551658">
    <property type="component" value="Unassembled WGS sequence"/>
</dbReference>
<dbReference type="PRINTS" id="PR00469">
    <property type="entry name" value="PNDRDTASEII"/>
</dbReference>
<dbReference type="PANTHER" id="PTHR42877:SF4">
    <property type="entry name" value="FAD_NAD(P)-BINDING DOMAIN-CONTAINING PROTEIN-RELATED"/>
    <property type="match status" value="1"/>
</dbReference>
<dbReference type="PANTHER" id="PTHR42877">
    <property type="entry name" value="L-ORNITHINE N(5)-MONOOXYGENASE-RELATED"/>
    <property type="match status" value="1"/>
</dbReference>
<keyword evidence="2" id="KW-1185">Reference proteome</keyword>
<evidence type="ECO:0000313" key="2">
    <source>
        <dbReference type="Proteomes" id="UP001551658"/>
    </source>
</evidence>
<dbReference type="RefSeq" id="WP_357984314.1">
    <property type="nucleotide sequence ID" value="NZ_JBFAIH010000019.1"/>
</dbReference>
<name>A0ABV3FFA5_9NOCA</name>